<feature type="transmembrane region" description="Helical" evidence="7">
    <location>
        <begin position="62"/>
        <end position="79"/>
    </location>
</feature>
<dbReference type="Pfam" id="PF01899">
    <property type="entry name" value="MNHE"/>
    <property type="match status" value="1"/>
</dbReference>
<dbReference type="PANTHER" id="PTHR34584:SF1">
    <property type="entry name" value="NA(+)_H(+) ANTIPORTER SUBUNIT E1"/>
    <property type="match status" value="1"/>
</dbReference>
<evidence type="ECO:0000256" key="4">
    <source>
        <dbReference type="ARBA" id="ARBA00022692"/>
    </source>
</evidence>
<comment type="similarity">
    <text evidence="2">Belongs to the CPA3 antiporters (TC 2.A.63) subunit E family.</text>
</comment>
<dbReference type="KEGG" id="aym:YM304_37980"/>
<evidence type="ECO:0000256" key="7">
    <source>
        <dbReference type="SAM" id="Phobius"/>
    </source>
</evidence>
<organism evidence="9 10">
    <name type="scientific">Ilumatobacter coccineus (strain NBRC 103263 / KCTC 29153 / YM16-304)</name>
    <dbReference type="NCBI Taxonomy" id="1313172"/>
    <lineage>
        <taxon>Bacteria</taxon>
        <taxon>Bacillati</taxon>
        <taxon>Actinomycetota</taxon>
        <taxon>Acidimicrobiia</taxon>
        <taxon>Acidimicrobiales</taxon>
        <taxon>Ilumatobacteraceae</taxon>
        <taxon>Ilumatobacter</taxon>
    </lineage>
</organism>
<evidence type="ECO:0000313" key="10">
    <source>
        <dbReference type="Proteomes" id="UP000011863"/>
    </source>
</evidence>
<dbReference type="InterPro" id="IPR002758">
    <property type="entry name" value="Cation_antiport_E"/>
</dbReference>
<dbReference type="RefSeq" id="WP_015443359.1">
    <property type="nucleotide sequence ID" value="NC_020520.1"/>
</dbReference>
<keyword evidence="6 7" id="KW-0472">Membrane</keyword>
<comment type="subcellular location">
    <subcellularLocation>
        <location evidence="1">Cell membrane</location>
        <topology evidence="1">Multi-pass membrane protein</topology>
    </subcellularLocation>
</comment>
<keyword evidence="5 7" id="KW-1133">Transmembrane helix</keyword>
<protein>
    <submittedName>
        <fullName evidence="9">Na(+)/H(+) antiporter subunit E</fullName>
    </submittedName>
</protein>
<evidence type="ECO:0000256" key="2">
    <source>
        <dbReference type="ARBA" id="ARBA00006228"/>
    </source>
</evidence>
<evidence type="ECO:0000256" key="5">
    <source>
        <dbReference type="ARBA" id="ARBA00022989"/>
    </source>
</evidence>
<dbReference type="OrthoDB" id="3556991at2"/>
<keyword evidence="4 7" id="KW-0812">Transmembrane</keyword>
<gene>
    <name evidence="9" type="primary">mrpE</name>
    <name evidence="9" type="synonym">mnhE</name>
    <name evidence="9" type="ORF">YM304_37980</name>
</gene>
<keyword evidence="10" id="KW-1185">Reference proteome</keyword>
<proteinExistence type="inferred from homology"/>
<dbReference type="AlphaFoldDB" id="A0A6C7EDQ8"/>
<evidence type="ECO:0000256" key="8">
    <source>
        <dbReference type="SAM" id="SignalP"/>
    </source>
</evidence>
<feature type="signal peptide" evidence="8">
    <location>
        <begin position="1"/>
        <end position="29"/>
    </location>
</feature>
<keyword evidence="8" id="KW-0732">Signal</keyword>
<accession>A0A6C7EDQ8</accession>
<dbReference type="PANTHER" id="PTHR34584">
    <property type="entry name" value="NA(+)/H(+) ANTIPORTER SUBUNIT E1"/>
    <property type="match status" value="1"/>
</dbReference>
<keyword evidence="3" id="KW-1003">Cell membrane</keyword>
<reference evidence="9 10" key="1">
    <citation type="journal article" date="2013" name="Int. J. Syst. Evol. Microbiol.">
        <title>Ilumatobacter nonamiense sp. nov. and Ilumatobacter coccineum sp. nov., isolated from seashore sand.</title>
        <authorList>
            <person name="Matsumoto A."/>
            <person name="Kasai H."/>
            <person name="Matsuo Y."/>
            <person name="Shizuri Y."/>
            <person name="Ichikawa N."/>
            <person name="Fujita N."/>
            <person name="Omura S."/>
            <person name="Takahashi Y."/>
        </authorList>
    </citation>
    <scope>NUCLEOTIDE SEQUENCE [LARGE SCALE GENOMIC DNA]</scope>
    <source>
        <strain evidence="10">NBRC 103263 / KCTC 29153 / YM16-304</strain>
    </source>
</reference>
<dbReference type="Proteomes" id="UP000011863">
    <property type="component" value="Chromosome"/>
</dbReference>
<dbReference type="GO" id="GO:0008324">
    <property type="term" value="F:monoatomic cation transmembrane transporter activity"/>
    <property type="evidence" value="ECO:0007669"/>
    <property type="project" value="InterPro"/>
</dbReference>
<evidence type="ECO:0000256" key="1">
    <source>
        <dbReference type="ARBA" id="ARBA00004651"/>
    </source>
</evidence>
<name>A0A6C7EDQ8_ILUCY</name>
<evidence type="ECO:0000256" key="3">
    <source>
        <dbReference type="ARBA" id="ARBA00022475"/>
    </source>
</evidence>
<dbReference type="EMBL" id="AP012057">
    <property type="protein sequence ID" value="BAN04112.1"/>
    <property type="molecule type" value="Genomic_DNA"/>
</dbReference>
<feature type="chain" id="PRO_5025456515" evidence="8">
    <location>
        <begin position="30"/>
        <end position="165"/>
    </location>
</feature>
<evidence type="ECO:0000313" key="9">
    <source>
        <dbReference type="EMBL" id="BAN04112.1"/>
    </source>
</evidence>
<evidence type="ECO:0000256" key="6">
    <source>
        <dbReference type="ARBA" id="ARBA00023136"/>
    </source>
</evidence>
<sequence>MRSVFTIRRAVTMVALVATWCALWGSASAANVLSGIAVAAVALLFGSSSAVGRGIRIIPMLHLIWLVFVDMVGSTVTVVREVLTPTDYTNEAIIAIDLPPGGEHHLLLLFVVITVTPGTAVVAAESNASKLYLHVLHADRRDAVEAHVRQLADVASRALPQGDAS</sequence>
<dbReference type="GO" id="GO:0005886">
    <property type="term" value="C:plasma membrane"/>
    <property type="evidence" value="ECO:0007669"/>
    <property type="project" value="UniProtKB-SubCell"/>
</dbReference>